<feature type="domain" description="DUF7769" evidence="2">
    <location>
        <begin position="49"/>
        <end position="99"/>
    </location>
</feature>
<dbReference type="Pfam" id="PF24964">
    <property type="entry name" value="DUF7769"/>
    <property type="match status" value="1"/>
</dbReference>
<comment type="caution">
    <text evidence="3">The sequence shown here is derived from an EMBL/GenBank/DDBJ whole genome shotgun (WGS) entry which is preliminary data.</text>
</comment>
<reference evidence="3" key="2">
    <citation type="submission" date="2023-05" db="EMBL/GenBank/DDBJ databases">
        <authorList>
            <person name="Schelkunov M.I."/>
        </authorList>
    </citation>
    <scope>NUCLEOTIDE SEQUENCE</scope>
    <source>
        <strain evidence="3">Hsosn_3</strain>
        <tissue evidence="3">Leaf</tissue>
    </source>
</reference>
<protein>
    <recommendedName>
        <fullName evidence="2">DUF7769 domain-containing protein</fullName>
    </recommendedName>
</protein>
<keyword evidence="4" id="KW-1185">Reference proteome</keyword>
<feature type="region of interest" description="Disordered" evidence="1">
    <location>
        <begin position="19"/>
        <end position="38"/>
    </location>
</feature>
<dbReference type="InterPro" id="IPR036397">
    <property type="entry name" value="RNaseH_sf"/>
</dbReference>
<evidence type="ECO:0000313" key="4">
    <source>
        <dbReference type="Proteomes" id="UP001237642"/>
    </source>
</evidence>
<evidence type="ECO:0000259" key="2">
    <source>
        <dbReference type="Pfam" id="PF24964"/>
    </source>
</evidence>
<proteinExistence type="predicted"/>
<sequence length="293" mass="33518">MSRVHLDLNVPLDESGNPIDLNFIPNSQDSTGEDSDLRTEGQINRVKVLTNTQRQTIYMSLLEKSLNGKLKKGTTKAVALLFSVSMTTVQRIWRRAKESSNIEGVDVSHRRTKNCGRKRVQFNSEQFKNIPLSRRTSLRSIACAMNVSQTTLSRWKKRGDIKRHTNPLKPLLKDENKISRLKFCMSMLDKETLPHDPRFIDIAIQSLQHKESPRTVDELVSAVEKAYEEFSPVKSNRVFLSLQLCMRESMKDNGSNNYKIPHINKAGLERQGRLPCQIKCDQKLVEDVLAQLV</sequence>
<gene>
    <name evidence="3" type="ORF">POM88_044815</name>
</gene>
<dbReference type="PANTHER" id="PTHR47169">
    <property type="entry name" value="OS01G0541250 PROTEIN"/>
    <property type="match status" value="1"/>
</dbReference>
<dbReference type="AlphaFoldDB" id="A0AAD8H5Z5"/>
<dbReference type="PANTHER" id="PTHR47169:SF2">
    <property type="entry name" value="OS01G0541250 PROTEIN"/>
    <property type="match status" value="1"/>
</dbReference>
<evidence type="ECO:0000313" key="3">
    <source>
        <dbReference type="EMBL" id="KAK1360341.1"/>
    </source>
</evidence>
<dbReference type="Gene3D" id="3.30.420.10">
    <property type="entry name" value="Ribonuclease H-like superfamily/Ribonuclease H"/>
    <property type="match status" value="1"/>
</dbReference>
<name>A0AAD8H5Z5_9APIA</name>
<dbReference type="Proteomes" id="UP001237642">
    <property type="component" value="Unassembled WGS sequence"/>
</dbReference>
<accession>A0AAD8H5Z5</accession>
<evidence type="ECO:0000256" key="1">
    <source>
        <dbReference type="SAM" id="MobiDB-lite"/>
    </source>
</evidence>
<organism evidence="3 4">
    <name type="scientific">Heracleum sosnowskyi</name>
    <dbReference type="NCBI Taxonomy" id="360622"/>
    <lineage>
        <taxon>Eukaryota</taxon>
        <taxon>Viridiplantae</taxon>
        <taxon>Streptophyta</taxon>
        <taxon>Embryophyta</taxon>
        <taxon>Tracheophyta</taxon>
        <taxon>Spermatophyta</taxon>
        <taxon>Magnoliopsida</taxon>
        <taxon>eudicotyledons</taxon>
        <taxon>Gunneridae</taxon>
        <taxon>Pentapetalae</taxon>
        <taxon>asterids</taxon>
        <taxon>campanulids</taxon>
        <taxon>Apiales</taxon>
        <taxon>Apiaceae</taxon>
        <taxon>Apioideae</taxon>
        <taxon>apioid superclade</taxon>
        <taxon>Tordylieae</taxon>
        <taxon>Tordyliinae</taxon>
        <taxon>Heracleum</taxon>
    </lineage>
</organism>
<dbReference type="InterPro" id="IPR056671">
    <property type="entry name" value="DUF7769"/>
</dbReference>
<dbReference type="GO" id="GO:0003676">
    <property type="term" value="F:nucleic acid binding"/>
    <property type="evidence" value="ECO:0007669"/>
    <property type="project" value="InterPro"/>
</dbReference>
<dbReference type="EMBL" id="JAUIZM010000010">
    <property type="protein sequence ID" value="KAK1360341.1"/>
    <property type="molecule type" value="Genomic_DNA"/>
</dbReference>
<reference evidence="3" key="1">
    <citation type="submission" date="2023-02" db="EMBL/GenBank/DDBJ databases">
        <title>Genome of toxic invasive species Heracleum sosnowskyi carries increased number of genes despite the absence of recent whole-genome duplications.</title>
        <authorList>
            <person name="Schelkunov M."/>
            <person name="Shtratnikova V."/>
            <person name="Makarenko M."/>
            <person name="Klepikova A."/>
            <person name="Omelchenko D."/>
            <person name="Novikova G."/>
            <person name="Obukhova E."/>
            <person name="Bogdanov V."/>
            <person name="Penin A."/>
            <person name="Logacheva M."/>
        </authorList>
    </citation>
    <scope>NUCLEOTIDE SEQUENCE</scope>
    <source>
        <strain evidence="3">Hsosn_3</strain>
        <tissue evidence="3">Leaf</tissue>
    </source>
</reference>